<dbReference type="Pfam" id="PF10373">
    <property type="entry name" value="EST1_DNA_bind"/>
    <property type="match status" value="1"/>
</dbReference>
<dbReference type="EMBL" id="EQ962661">
    <property type="protein sequence ID" value="EED11712.1"/>
    <property type="molecule type" value="Genomic_DNA"/>
</dbReference>
<dbReference type="PANTHER" id="PTHR15696">
    <property type="entry name" value="SMG-7 SUPPRESSOR WITH MORPHOLOGICAL EFFECT ON GENITALIA PROTEIN 7"/>
    <property type="match status" value="1"/>
</dbReference>
<gene>
    <name evidence="2" type="ORF">TSTA_108930</name>
</gene>
<name>B8MUP4_TALSN</name>
<dbReference type="InParanoid" id="B8MUP4"/>
<dbReference type="GO" id="GO:0005697">
    <property type="term" value="C:telomerase holoenzyme complex"/>
    <property type="evidence" value="ECO:0007669"/>
    <property type="project" value="TreeGrafter"/>
</dbReference>
<dbReference type="AlphaFoldDB" id="B8MUP4"/>
<evidence type="ECO:0000313" key="2">
    <source>
        <dbReference type="EMBL" id="EED11712.1"/>
    </source>
</evidence>
<evidence type="ECO:0000259" key="1">
    <source>
        <dbReference type="Pfam" id="PF10373"/>
    </source>
</evidence>
<dbReference type="eggNOG" id="ENOG502QQKF">
    <property type="taxonomic scope" value="Eukaryota"/>
</dbReference>
<dbReference type="InterPro" id="IPR045153">
    <property type="entry name" value="Est1/Ebs1-like"/>
</dbReference>
<dbReference type="PhylomeDB" id="B8MUP4"/>
<dbReference type="Gene3D" id="1.25.40.10">
    <property type="entry name" value="Tetratricopeptide repeat domain"/>
    <property type="match status" value="1"/>
</dbReference>
<dbReference type="RefSeq" id="XP_002488468.1">
    <property type="nucleotide sequence ID" value="XM_002488423.1"/>
</dbReference>
<dbReference type="GeneID" id="8103149"/>
<proteinExistence type="predicted"/>
<dbReference type="GO" id="GO:0042162">
    <property type="term" value="F:telomeric DNA binding"/>
    <property type="evidence" value="ECO:0007669"/>
    <property type="project" value="TreeGrafter"/>
</dbReference>
<dbReference type="OMA" id="VETHGFY"/>
<accession>B8MUP4</accession>
<organism evidence="2 3">
    <name type="scientific">Talaromyces stipitatus (strain ATCC 10500 / CBS 375.48 / QM 6759 / NRRL 1006)</name>
    <name type="common">Penicillium stipitatum</name>
    <dbReference type="NCBI Taxonomy" id="441959"/>
    <lineage>
        <taxon>Eukaryota</taxon>
        <taxon>Fungi</taxon>
        <taxon>Dikarya</taxon>
        <taxon>Ascomycota</taxon>
        <taxon>Pezizomycotina</taxon>
        <taxon>Eurotiomycetes</taxon>
        <taxon>Eurotiomycetidae</taxon>
        <taxon>Eurotiales</taxon>
        <taxon>Trichocomaceae</taxon>
        <taxon>Talaromyces</taxon>
        <taxon>Talaromyces sect. Talaromyces</taxon>
    </lineage>
</organism>
<dbReference type="GO" id="GO:0070034">
    <property type="term" value="F:telomerase RNA binding"/>
    <property type="evidence" value="ECO:0007669"/>
    <property type="project" value="TreeGrafter"/>
</dbReference>
<dbReference type="VEuPathDB" id="FungiDB:TSTA_108930"/>
<evidence type="ECO:0000313" key="3">
    <source>
        <dbReference type="Proteomes" id="UP000001745"/>
    </source>
</evidence>
<dbReference type="SUPFAM" id="SSF48452">
    <property type="entry name" value="TPR-like"/>
    <property type="match status" value="1"/>
</dbReference>
<keyword evidence="3" id="KW-1185">Reference proteome</keyword>
<dbReference type="GO" id="GO:0000184">
    <property type="term" value="P:nuclear-transcribed mRNA catabolic process, nonsense-mediated decay"/>
    <property type="evidence" value="ECO:0007669"/>
    <property type="project" value="TreeGrafter"/>
</dbReference>
<reference evidence="3" key="1">
    <citation type="journal article" date="2015" name="Genome Announc.">
        <title>Genome sequence of the AIDS-associated pathogen Penicillium marneffei (ATCC18224) and its near taxonomic relative Talaromyces stipitatus (ATCC10500).</title>
        <authorList>
            <person name="Nierman W.C."/>
            <person name="Fedorova-Abrams N.D."/>
            <person name="Andrianopoulos A."/>
        </authorList>
    </citation>
    <scope>NUCLEOTIDE SEQUENCE [LARGE SCALE GENOMIC DNA]</scope>
    <source>
        <strain evidence="3">ATCC 10500 / CBS 375.48 / QM 6759 / NRRL 1006</strain>
    </source>
</reference>
<dbReference type="STRING" id="441959.B8MUP4"/>
<dbReference type="OrthoDB" id="2017974at2759"/>
<dbReference type="InterPro" id="IPR011990">
    <property type="entry name" value="TPR-like_helical_dom_sf"/>
</dbReference>
<dbReference type="Proteomes" id="UP000001745">
    <property type="component" value="Unassembled WGS sequence"/>
</dbReference>
<feature type="domain" description="DNA/RNA-binding" evidence="1">
    <location>
        <begin position="49"/>
        <end position="158"/>
    </location>
</feature>
<dbReference type="PANTHER" id="PTHR15696:SF0">
    <property type="entry name" value="TELOMERASE-BINDING PROTEIN EST1A"/>
    <property type="match status" value="1"/>
</dbReference>
<protein>
    <recommendedName>
        <fullName evidence="1">DNA/RNA-binding domain-containing protein</fullName>
    </recommendedName>
</protein>
<sequence>MAFANITQLLESVPDYKETWIECLGDLARYRMAIEEVDMYNRRRYTSIARYWYAKAANLNPDVGRIQHHLAVLARPDLLKQLFYYSKALIGVQPFTKARDSILLLFRPLLDPAKAAIKYPEYYSRTLTVFVEAHGVLFTRKDAPTFLRLAEEFLSELDKHAGLVAAIFDYGHDGAEIPSMFDQASGRVESRVRDRDEGGSIQTRTLEIMEQAYESWQNPSCVQVGIEHRTAGISSSKQVVSMASHLSFATLDVILGGLKDIENTLPSVHVSLAFLWCMAMVLEAMSRIQADVPWKRLATYLNKLIKTDTDMVGIENGEFPARESGLRQLPEDFLIHGLSWSRIYYPPGFFSDMAEGDERSIEPPSVTVARTKRCLWLASKIAKFNCWLLYDVETHGFYATQFADELTALSQRYQIIGRTDSIITSSI</sequence>
<dbReference type="HOGENOM" id="CLU_010014_4_0_1"/>
<dbReference type="InterPro" id="IPR018834">
    <property type="entry name" value="DNA/RNA-bd_Est1-type"/>
</dbReference>